<evidence type="ECO:0008006" key="3">
    <source>
        <dbReference type="Google" id="ProtNLM"/>
    </source>
</evidence>
<reference evidence="1 2" key="1">
    <citation type="submission" date="2016-03" db="EMBL/GenBank/DDBJ databases">
        <authorList>
            <person name="Ploux O."/>
        </authorList>
    </citation>
    <scope>NUCLEOTIDE SEQUENCE [LARGE SCALE GENOMIC DNA]</scope>
    <source>
        <strain evidence="1 2">UAMH 11012</strain>
    </source>
</reference>
<dbReference type="STRING" id="576137.A0A1L7X9Z9"/>
<name>A0A1L7X9Z9_9HELO</name>
<dbReference type="Proteomes" id="UP000184330">
    <property type="component" value="Unassembled WGS sequence"/>
</dbReference>
<accession>A0A1L7X9Z9</accession>
<dbReference type="PANTHER" id="PTHR35179">
    <property type="entry name" value="PROTEIN CBG02620"/>
    <property type="match status" value="1"/>
</dbReference>
<protein>
    <recommendedName>
        <fullName evidence="3">Decapping nuclease</fullName>
    </recommendedName>
</protein>
<evidence type="ECO:0000313" key="1">
    <source>
        <dbReference type="EMBL" id="CZR61816.1"/>
    </source>
</evidence>
<keyword evidence="2" id="KW-1185">Reference proteome</keyword>
<organism evidence="1 2">
    <name type="scientific">Phialocephala subalpina</name>
    <dbReference type="NCBI Taxonomy" id="576137"/>
    <lineage>
        <taxon>Eukaryota</taxon>
        <taxon>Fungi</taxon>
        <taxon>Dikarya</taxon>
        <taxon>Ascomycota</taxon>
        <taxon>Pezizomycotina</taxon>
        <taxon>Leotiomycetes</taxon>
        <taxon>Helotiales</taxon>
        <taxon>Mollisiaceae</taxon>
        <taxon>Phialocephala</taxon>
        <taxon>Phialocephala fortinii species complex</taxon>
    </lineage>
</organism>
<dbReference type="AlphaFoldDB" id="A0A1L7X9Z9"/>
<sequence length="361" mass="41538">MSRKRHVKNLQRSDVKPEKIPIKIGTIDNLESGADFQIQIERCKFLASYNWTKAKEPTVFIPGAPALWTTPTLPITIPKDDGKARIDQNSDRVVAPSFVPFFAAMLTMQPSYSLLPIALVTDRNSLRKLFDFASGRRREDWRIEVELVRDTLFLTRWEKNWVRTITGSFHSGYGHEFENAFLEFEEGLEDSSAHHRIVEYEIGGMKWVVRFEADGILEGVAVVRREHLVPPASIIEVKCTGTEKGSQLGNKVAQCWFSQTRHVFIGHHKDRFVKRVTRAEISSGLDDWEKNHQDKLRKLMTLIKEVREVARQVDNGKCCLVCHHKEKPRVLRVFKSDDKGLVLSEEVKERYWPSGVNDSIV</sequence>
<proteinExistence type="predicted"/>
<evidence type="ECO:0000313" key="2">
    <source>
        <dbReference type="Proteomes" id="UP000184330"/>
    </source>
</evidence>
<dbReference type="EMBL" id="FJOG01000019">
    <property type="protein sequence ID" value="CZR61816.1"/>
    <property type="molecule type" value="Genomic_DNA"/>
</dbReference>
<dbReference type="OrthoDB" id="420564at2759"/>
<gene>
    <name evidence="1" type="ORF">PAC_11713</name>
</gene>
<dbReference type="PANTHER" id="PTHR35179:SF2">
    <property type="entry name" value="START DOMAIN-CONTAINING PROTEIN"/>
    <property type="match status" value="1"/>
</dbReference>